<protein>
    <recommendedName>
        <fullName evidence="3">Lipocalin-like domain-containing protein</fullName>
    </recommendedName>
</protein>
<name>A0A7H9BKG7_9NEIS</name>
<evidence type="ECO:0000313" key="2">
    <source>
        <dbReference type="Proteomes" id="UP000509597"/>
    </source>
</evidence>
<dbReference type="AlphaFoldDB" id="A0A7H9BKG7"/>
<reference evidence="1 2" key="1">
    <citation type="submission" date="2020-07" db="EMBL/GenBank/DDBJ databases">
        <title>Complete genome sequence of Chitinibacter sp. 2T18.</title>
        <authorList>
            <person name="Bae J.-W."/>
            <person name="Choi J.-W."/>
        </authorList>
    </citation>
    <scope>NUCLEOTIDE SEQUENCE [LARGE SCALE GENOMIC DNA]</scope>
    <source>
        <strain evidence="1 2">2T18</strain>
    </source>
</reference>
<keyword evidence="2" id="KW-1185">Reference proteome</keyword>
<sequence length="118" mass="13306">MNSNPFIGAWQLVSGEIAEPGEAIKPYNMNELQSRKVISAQSFSFVTLLRGAFYSAASGGYRFDQTSYTETPALASWGEMNGAEFTFTYRIAGDEWHNERFNAAGERVEYEIWRRVSA</sequence>
<proteinExistence type="predicted"/>
<dbReference type="Proteomes" id="UP000509597">
    <property type="component" value="Chromosome"/>
</dbReference>
<dbReference type="Gene3D" id="2.40.128.490">
    <property type="entry name" value="Uncharacterised protein PF14869, DUF4488"/>
    <property type="match status" value="1"/>
</dbReference>
<evidence type="ECO:0008006" key="3">
    <source>
        <dbReference type="Google" id="ProtNLM"/>
    </source>
</evidence>
<organism evidence="1 2">
    <name type="scientific">Chitinibacter bivalviorum</name>
    <dbReference type="NCBI Taxonomy" id="2739434"/>
    <lineage>
        <taxon>Bacteria</taxon>
        <taxon>Pseudomonadati</taxon>
        <taxon>Pseudomonadota</taxon>
        <taxon>Betaproteobacteria</taxon>
        <taxon>Neisseriales</taxon>
        <taxon>Chitinibacteraceae</taxon>
        <taxon>Chitinibacter</taxon>
    </lineage>
</organism>
<dbReference type="KEGG" id="chiz:HQ393_13410"/>
<gene>
    <name evidence="1" type="ORF">HQ393_13410</name>
</gene>
<evidence type="ECO:0000313" key="1">
    <source>
        <dbReference type="EMBL" id="QLG89160.1"/>
    </source>
</evidence>
<dbReference type="RefSeq" id="WP_179355656.1">
    <property type="nucleotide sequence ID" value="NZ_CP058627.1"/>
</dbReference>
<dbReference type="EMBL" id="CP058627">
    <property type="protein sequence ID" value="QLG89160.1"/>
    <property type="molecule type" value="Genomic_DNA"/>
</dbReference>
<accession>A0A7H9BKG7</accession>